<organism evidence="9 10">
    <name type="scientific">Cyanobacterium stanieri (strain ATCC 29140 / PCC 7202)</name>
    <dbReference type="NCBI Taxonomy" id="292563"/>
    <lineage>
        <taxon>Bacteria</taxon>
        <taxon>Bacillati</taxon>
        <taxon>Cyanobacteriota</taxon>
        <taxon>Cyanophyceae</taxon>
        <taxon>Oscillatoriophycideae</taxon>
        <taxon>Chroococcales</taxon>
        <taxon>Geminocystaceae</taxon>
        <taxon>Cyanobacterium</taxon>
    </lineage>
</organism>
<feature type="transmembrane region" description="Helical" evidence="8">
    <location>
        <begin position="326"/>
        <end position="344"/>
    </location>
</feature>
<evidence type="ECO:0000256" key="7">
    <source>
        <dbReference type="ARBA" id="ARBA00023136"/>
    </source>
</evidence>
<dbReference type="Proteomes" id="UP000010483">
    <property type="component" value="Chromosome"/>
</dbReference>
<dbReference type="PANTHER" id="PTHR30472">
    <property type="entry name" value="FERRIC ENTEROBACTIN TRANSPORT SYSTEM PERMEASE PROTEIN"/>
    <property type="match status" value="1"/>
</dbReference>
<dbReference type="AlphaFoldDB" id="K9YMM1"/>
<protein>
    <submittedName>
        <fullName evidence="9">Transport system permease protein</fullName>
    </submittedName>
</protein>
<feature type="transmembrane region" description="Helical" evidence="8">
    <location>
        <begin position="139"/>
        <end position="156"/>
    </location>
</feature>
<evidence type="ECO:0000256" key="6">
    <source>
        <dbReference type="ARBA" id="ARBA00022989"/>
    </source>
</evidence>
<dbReference type="Gene3D" id="1.10.3470.10">
    <property type="entry name" value="ABC transporter involved in vitamin B12 uptake, BtuC"/>
    <property type="match status" value="1"/>
</dbReference>
<feature type="transmembrane region" description="Helical" evidence="8">
    <location>
        <begin position="296"/>
        <end position="314"/>
    </location>
</feature>
<dbReference type="SUPFAM" id="SSF81345">
    <property type="entry name" value="ABC transporter involved in vitamin B12 uptake, BtuC"/>
    <property type="match status" value="1"/>
</dbReference>
<dbReference type="Pfam" id="PF01032">
    <property type="entry name" value="FecCD"/>
    <property type="match status" value="1"/>
</dbReference>
<keyword evidence="4" id="KW-1003">Cell membrane</keyword>
<dbReference type="EMBL" id="CP003940">
    <property type="protein sequence ID" value="AFZ47660.1"/>
    <property type="molecule type" value="Genomic_DNA"/>
</dbReference>
<keyword evidence="3" id="KW-0813">Transport</keyword>
<dbReference type="CDD" id="cd06550">
    <property type="entry name" value="TM_ABC_iron-siderophores_like"/>
    <property type="match status" value="1"/>
</dbReference>
<evidence type="ECO:0000256" key="2">
    <source>
        <dbReference type="ARBA" id="ARBA00007935"/>
    </source>
</evidence>
<feature type="transmembrane region" description="Helical" evidence="8">
    <location>
        <begin position="257"/>
        <end position="284"/>
    </location>
</feature>
<feature type="transmembrane region" description="Helical" evidence="8">
    <location>
        <begin position="168"/>
        <end position="188"/>
    </location>
</feature>
<evidence type="ECO:0000313" key="9">
    <source>
        <dbReference type="EMBL" id="AFZ47660.1"/>
    </source>
</evidence>
<dbReference type="PATRIC" id="fig|292563.3.peg.1779"/>
<feature type="transmembrane region" description="Helical" evidence="8">
    <location>
        <begin position="83"/>
        <end position="100"/>
    </location>
</feature>
<dbReference type="InterPro" id="IPR037294">
    <property type="entry name" value="ABC_BtuC-like"/>
</dbReference>
<feature type="transmembrane region" description="Helical" evidence="8">
    <location>
        <begin position="30"/>
        <end position="47"/>
    </location>
</feature>
<gene>
    <name evidence="9" type="ordered locus">Cyast_1703</name>
</gene>
<proteinExistence type="inferred from homology"/>
<dbReference type="GO" id="GO:0005886">
    <property type="term" value="C:plasma membrane"/>
    <property type="evidence" value="ECO:0007669"/>
    <property type="project" value="UniProtKB-SubCell"/>
</dbReference>
<dbReference type="eggNOG" id="COG0609">
    <property type="taxonomic scope" value="Bacteria"/>
</dbReference>
<dbReference type="InterPro" id="IPR000522">
    <property type="entry name" value="ABC_transptr_permease_BtuC"/>
</dbReference>
<dbReference type="GO" id="GO:0022857">
    <property type="term" value="F:transmembrane transporter activity"/>
    <property type="evidence" value="ECO:0007669"/>
    <property type="project" value="InterPro"/>
</dbReference>
<keyword evidence="6 8" id="KW-1133">Transmembrane helix</keyword>
<dbReference type="STRING" id="292563.Cyast_1703"/>
<feature type="transmembrane region" description="Helical" evidence="8">
    <location>
        <begin position="218"/>
        <end position="237"/>
    </location>
</feature>
<feature type="transmembrane region" description="Helical" evidence="8">
    <location>
        <begin position="112"/>
        <end position="133"/>
    </location>
</feature>
<sequence>MTVETGVRPVETSRSLDSLKSHNSSRKTQLIIIIICVTLLLTFFVSLSSGSVSLTFTEIYQALRGEGAQINQVIIWDLRLPRILAAFVVGAALGTSGALLQGMLRNALATPFLLGISAGAGLVVVVLITLNVFLYMIPLASWLGAILTTALVYSLARTGNGIGVERLILGGVAVSSLFGAIQTTLLLLSDDGRIQRALNWIVGSLNGRGWAELTLASPYILGAIAFACLLARFVNVLNLGDDLAVGLGIPLGRSRLLIGGTATMLAAGAVSIAGLIGFVGLLVPHAMRFLFKSNDYRLLIPMSALGGAMVLSWADLISRIGAVELPVGAVTALIGSPLFVWLLYRRSF</sequence>
<comment type="subcellular location">
    <subcellularLocation>
        <location evidence="1">Cell membrane</location>
        <topology evidence="1">Multi-pass membrane protein</topology>
    </subcellularLocation>
</comment>
<evidence type="ECO:0000256" key="8">
    <source>
        <dbReference type="SAM" id="Phobius"/>
    </source>
</evidence>
<keyword evidence="7 8" id="KW-0472">Membrane</keyword>
<dbReference type="BioCyc" id="CSTA292563:G1353-1710-MONOMER"/>
<dbReference type="KEGG" id="csn:Cyast_1703"/>
<dbReference type="FunFam" id="1.10.3470.10:FF:000001">
    <property type="entry name" value="Vitamin B12 ABC transporter permease BtuC"/>
    <property type="match status" value="1"/>
</dbReference>
<dbReference type="HOGENOM" id="CLU_013016_1_1_3"/>
<dbReference type="GO" id="GO:0033214">
    <property type="term" value="P:siderophore-iron import into cell"/>
    <property type="evidence" value="ECO:0007669"/>
    <property type="project" value="TreeGrafter"/>
</dbReference>
<evidence type="ECO:0000256" key="1">
    <source>
        <dbReference type="ARBA" id="ARBA00004651"/>
    </source>
</evidence>
<keyword evidence="5 8" id="KW-0812">Transmembrane</keyword>
<reference evidence="10" key="1">
    <citation type="journal article" date="2013" name="Proc. Natl. Acad. Sci. U.S.A.">
        <title>Improving the coverage of the cyanobacterial phylum using diversity-driven genome sequencing.</title>
        <authorList>
            <person name="Shih P.M."/>
            <person name="Wu D."/>
            <person name="Latifi A."/>
            <person name="Axen S.D."/>
            <person name="Fewer D.P."/>
            <person name="Talla E."/>
            <person name="Calteau A."/>
            <person name="Cai F."/>
            <person name="Tandeau de Marsac N."/>
            <person name="Rippka R."/>
            <person name="Herdman M."/>
            <person name="Sivonen K."/>
            <person name="Coursin T."/>
            <person name="Laurent T."/>
            <person name="Goodwin L."/>
            <person name="Nolan M."/>
            <person name="Davenport K.W."/>
            <person name="Han C.S."/>
            <person name="Rubin E.M."/>
            <person name="Eisen J.A."/>
            <person name="Woyke T."/>
            <person name="Gugger M."/>
            <person name="Kerfeld C.A."/>
        </authorList>
    </citation>
    <scope>NUCLEOTIDE SEQUENCE [LARGE SCALE GENOMIC DNA]</scope>
    <source>
        <strain evidence="10">ATCC 29140 / PCC 7202</strain>
    </source>
</reference>
<comment type="similarity">
    <text evidence="2">Belongs to the binding-protein-dependent transport system permease family. FecCD subfamily.</text>
</comment>
<accession>K9YMM1</accession>
<evidence type="ECO:0000256" key="3">
    <source>
        <dbReference type="ARBA" id="ARBA00022448"/>
    </source>
</evidence>
<evidence type="ECO:0000313" key="10">
    <source>
        <dbReference type="Proteomes" id="UP000010483"/>
    </source>
</evidence>
<evidence type="ECO:0000256" key="5">
    <source>
        <dbReference type="ARBA" id="ARBA00022692"/>
    </source>
</evidence>
<dbReference type="PANTHER" id="PTHR30472:SF68">
    <property type="entry name" value="FERRICHROME TRANSPORT SYSTEM PERMEASE PROTEIN FHUB"/>
    <property type="match status" value="1"/>
</dbReference>
<name>K9YMM1_CYASC</name>
<keyword evidence="10" id="KW-1185">Reference proteome</keyword>
<evidence type="ECO:0000256" key="4">
    <source>
        <dbReference type="ARBA" id="ARBA00022475"/>
    </source>
</evidence>